<keyword evidence="3" id="KW-1185">Reference proteome</keyword>
<proteinExistence type="predicted"/>
<protein>
    <submittedName>
        <fullName evidence="2">Spore cortex biosynthesis protein YabQ</fullName>
    </submittedName>
</protein>
<keyword evidence="1" id="KW-1133">Transmembrane helix</keyword>
<dbReference type="NCBIfam" id="TIGR02893">
    <property type="entry name" value="spore_yabQ"/>
    <property type="match status" value="1"/>
</dbReference>
<evidence type="ECO:0000313" key="3">
    <source>
        <dbReference type="Proteomes" id="UP000190105"/>
    </source>
</evidence>
<keyword evidence="1" id="KW-0812">Transmembrane</keyword>
<reference evidence="3" key="1">
    <citation type="submission" date="2017-02" db="EMBL/GenBank/DDBJ databases">
        <authorList>
            <person name="Varghese N."/>
            <person name="Submissions S."/>
        </authorList>
    </citation>
    <scope>NUCLEOTIDE SEQUENCE [LARGE SCALE GENOMIC DNA]</scope>
    <source>
        <strain evidence="3">USBA 833</strain>
    </source>
</reference>
<dbReference type="EMBL" id="FUYH01000018">
    <property type="protein sequence ID" value="SKA95437.1"/>
    <property type="molecule type" value="Genomic_DNA"/>
</dbReference>
<name>A0A1T4Y0S4_9CLOT</name>
<organism evidence="2 3">
    <name type="scientific">Caloramator quimbayensis</name>
    <dbReference type="NCBI Taxonomy" id="1147123"/>
    <lineage>
        <taxon>Bacteria</taxon>
        <taxon>Bacillati</taxon>
        <taxon>Bacillota</taxon>
        <taxon>Clostridia</taxon>
        <taxon>Eubacteriales</taxon>
        <taxon>Clostridiaceae</taxon>
        <taxon>Caloramator</taxon>
    </lineage>
</organism>
<accession>A0A1T4Y0S4</accession>
<evidence type="ECO:0000256" key="1">
    <source>
        <dbReference type="SAM" id="Phobius"/>
    </source>
</evidence>
<dbReference type="RefSeq" id="WP_078697195.1">
    <property type="nucleotide sequence ID" value="NZ_FUYH01000018.1"/>
</dbReference>
<dbReference type="AlphaFoldDB" id="A0A1T4Y0S4"/>
<evidence type="ECO:0000313" key="2">
    <source>
        <dbReference type="EMBL" id="SKA95437.1"/>
    </source>
</evidence>
<dbReference type="STRING" id="1147123.SAMN05443428_11838"/>
<feature type="transmembrane region" description="Helical" evidence="1">
    <location>
        <begin position="100"/>
        <end position="119"/>
    </location>
</feature>
<feature type="transmembrane region" description="Helical" evidence="1">
    <location>
        <begin position="41"/>
        <end position="64"/>
    </location>
</feature>
<feature type="transmembrane region" description="Helical" evidence="1">
    <location>
        <begin position="6"/>
        <end position="29"/>
    </location>
</feature>
<feature type="transmembrane region" description="Helical" evidence="1">
    <location>
        <begin position="70"/>
        <end position="88"/>
    </location>
</feature>
<dbReference type="OrthoDB" id="1685240at2"/>
<sequence length="155" mass="18680">MILPINIQIFYFLYTALAGIIIGIMFDVYRILRGFNNPNKFITAISDLLFWILAAIVVFIFFFHTNNGELRYYTFVGIIIGIFLYFKLFSRGILKTLRFIIYYFIKFIRILVILIFYPIKLIGYGLKLMKYEIKKYIVKVFKNKKFIFKKEKEIR</sequence>
<dbReference type="Proteomes" id="UP000190105">
    <property type="component" value="Unassembled WGS sequence"/>
</dbReference>
<gene>
    <name evidence="2" type="ORF">SAMN05443428_11838</name>
</gene>
<dbReference type="InterPro" id="IPR019074">
    <property type="entry name" value="YabQ"/>
</dbReference>
<keyword evidence="1" id="KW-0472">Membrane</keyword>
<dbReference type="Pfam" id="PF09578">
    <property type="entry name" value="Spore_YabQ"/>
    <property type="match status" value="1"/>
</dbReference>